<comment type="caution">
    <text evidence="1">The sequence shown here is derived from an EMBL/GenBank/DDBJ whole genome shotgun (WGS) entry which is preliminary data.</text>
</comment>
<name>A0AAE1G885_PETCI</name>
<dbReference type="EMBL" id="JAWQEG010000647">
    <property type="protein sequence ID" value="KAK3887141.1"/>
    <property type="molecule type" value="Genomic_DNA"/>
</dbReference>
<gene>
    <name evidence="1" type="ORF">Pcinc_008731</name>
</gene>
<dbReference type="AlphaFoldDB" id="A0AAE1G885"/>
<proteinExistence type="predicted"/>
<sequence>MNMARLNDAAWINDGDELENLLYKIKKARNNAMHESLEITKSEFEEKTKELREDLIATLTKAKERFGKSDTELKKEIDNIEVVMNRITGEPLDLDDFLREYHSELQEHIISRVADQLKKHSTYGKHVNPLSFLTTNKVQLPINKIYTKIKVMQGRLEGKEKIVDHLDLIKLVQGQSTKPQVLVV</sequence>
<accession>A0AAE1G885</accession>
<keyword evidence="2" id="KW-1185">Reference proteome</keyword>
<dbReference type="Proteomes" id="UP001286313">
    <property type="component" value="Unassembled WGS sequence"/>
</dbReference>
<reference evidence="1" key="1">
    <citation type="submission" date="2023-10" db="EMBL/GenBank/DDBJ databases">
        <title>Genome assemblies of two species of porcelain crab, Petrolisthes cinctipes and Petrolisthes manimaculis (Anomura: Porcellanidae).</title>
        <authorList>
            <person name="Angst P."/>
        </authorList>
    </citation>
    <scope>NUCLEOTIDE SEQUENCE</scope>
    <source>
        <strain evidence="1">PB745_01</strain>
        <tissue evidence="1">Gill</tissue>
    </source>
</reference>
<protein>
    <submittedName>
        <fullName evidence="1">Uncharacterized protein</fullName>
    </submittedName>
</protein>
<organism evidence="1 2">
    <name type="scientific">Petrolisthes cinctipes</name>
    <name type="common">Flat porcelain crab</name>
    <dbReference type="NCBI Taxonomy" id="88211"/>
    <lineage>
        <taxon>Eukaryota</taxon>
        <taxon>Metazoa</taxon>
        <taxon>Ecdysozoa</taxon>
        <taxon>Arthropoda</taxon>
        <taxon>Crustacea</taxon>
        <taxon>Multicrustacea</taxon>
        <taxon>Malacostraca</taxon>
        <taxon>Eumalacostraca</taxon>
        <taxon>Eucarida</taxon>
        <taxon>Decapoda</taxon>
        <taxon>Pleocyemata</taxon>
        <taxon>Anomura</taxon>
        <taxon>Galatheoidea</taxon>
        <taxon>Porcellanidae</taxon>
        <taxon>Petrolisthes</taxon>
    </lineage>
</organism>
<evidence type="ECO:0000313" key="2">
    <source>
        <dbReference type="Proteomes" id="UP001286313"/>
    </source>
</evidence>
<evidence type="ECO:0000313" key="1">
    <source>
        <dbReference type="EMBL" id="KAK3887141.1"/>
    </source>
</evidence>